<name>A0A132C2Q7_9RHOB</name>
<evidence type="ECO:0000259" key="2">
    <source>
        <dbReference type="Pfam" id="PF07287"/>
    </source>
</evidence>
<evidence type="ECO:0000313" key="5">
    <source>
        <dbReference type="Proteomes" id="UP000068382"/>
    </source>
</evidence>
<comment type="caution">
    <text evidence="4">The sequence shown here is derived from an EMBL/GenBank/DDBJ whole genome shotgun (WGS) entry which is preliminary data.</text>
</comment>
<dbReference type="PANTHER" id="PTHR47708">
    <property type="match status" value="1"/>
</dbReference>
<feature type="domain" description="AtuA-like ferredoxin-fold" evidence="3">
    <location>
        <begin position="491"/>
        <end position="590"/>
    </location>
</feature>
<dbReference type="RefSeq" id="WP_068240497.1">
    <property type="nucleotide sequence ID" value="NZ_LPUY01000017.1"/>
</dbReference>
<sequence length="602" mass="63500">MSNVLRIGGACGYWGDAAHSTPQLLATGQIDVLVYDYLAEITMAVLARARARDAKAGFVPDFLHDALVPNLKRISDQGVKVITNAGGVNPAALATATREVIKRAGLSLRVAVIAGDDLITQAPELVKRAPIDMFTKAPFPQAEAIVSIHAEIGAKAVAAALEEGADIVITGRCDETALTLGAAIHRFGWHIRDHNYLAGGALAGHVLSGSVQATGGNFTDWDAVTSGIDTLGYPIAEIAGDGSFVLTKPEGTGGLVSRGTVSEQILCEIDNPQSYVVPDVVCDFSEVKVEQIGPDRVQVRGARGNPSPDHYRTCVSWADGFKVGQYFPFYGQGAEQKAERFAEAALAKASAILESRKMQGFSHSSVEFHGSEAQFGALRATDAVRDVVVKIAVRHAEAAGAMTFLKAVNGLAMAAPPGLCGYAGSAPRPTSVLSLFSFLMPKSEVPLTVQVGTDFERKLTSPRTALPEEPKPPKSHVPPRAPMSRGAVVSVPLSRLAWARSGDLGDTVNLGVIARQPEQLPWIWAGLSIGHLERVFGHLMEEGSMTRHFVPGMAAVNITLTKALAGGGTSSLRSDPQGRGFAQLLLAAPISVDWSLLGSSEQ</sequence>
<dbReference type="Pfam" id="PF23544">
    <property type="entry name" value="AtuA_ferredoxin"/>
    <property type="match status" value="1"/>
</dbReference>
<reference evidence="4 5" key="1">
    <citation type="submission" date="2015-12" db="EMBL/GenBank/DDBJ databases">
        <title>Genome sequence of the marine Rhodobacteraceae strain O3.65, Candidatus Tritonibacter horizontis.</title>
        <authorList>
            <person name="Poehlein A."/>
            <person name="Giebel H.A."/>
            <person name="Voget S."/>
            <person name="Brinkhoff T."/>
        </authorList>
    </citation>
    <scope>NUCLEOTIDE SEQUENCE [LARGE SCALE GENOMIC DNA]</scope>
    <source>
        <strain evidence="4 5">O3.65</strain>
    </source>
</reference>
<dbReference type="PANTHER" id="PTHR47708:SF2">
    <property type="entry name" value="SI:CH73-132F6.5"/>
    <property type="match status" value="1"/>
</dbReference>
<evidence type="ECO:0008006" key="6">
    <source>
        <dbReference type="Google" id="ProtNLM"/>
    </source>
</evidence>
<evidence type="ECO:0000313" key="4">
    <source>
        <dbReference type="EMBL" id="KUP94407.1"/>
    </source>
</evidence>
<keyword evidence="5" id="KW-1185">Reference proteome</keyword>
<dbReference type="Pfam" id="PF07287">
    <property type="entry name" value="AtuA"/>
    <property type="match status" value="1"/>
</dbReference>
<dbReference type="InterPro" id="IPR056362">
    <property type="entry name" value="AtuA-like_ferredoxin_dom"/>
</dbReference>
<proteinExistence type="predicted"/>
<dbReference type="InterPro" id="IPR010839">
    <property type="entry name" value="AtuA_N"/>
</dbReference>
<dbReference type="Proteomes" id="UP000068382">
    <property type="component" value="Unassembled WGS sequence"/>
</dbReference>
<evidence type="ECO:0000259" key="3">
    <source>
        <dbReference type="Pfam" id="PF23544"/>
    </source>
</evidence>
<feature type="region of interest" description="Disordered" evidence="1">
    <location>
        <begin position="460"/>
        <end position="484"/>
    </location>
</feature>
<gene>
    <name evidence="4" type="ORF">TRIHO_07260</name>
</gene>
<protein>
    <recommendedName>
        <fullName evidence="6">Terpene utilization protein AtuA</fullName>
    </recommendedName>
</protein>
<accession>A0A132C2Q7</accession>
<dbReference type="OrthoDB" id="9763456at2"/>
<evidence type="ECO:0000256" key="1">
    <source>
        <dbReference type="SAM" id="MobiDB-lite"/>
    </source>
</evidence>
<dbReference type="PATRIC" id="fig|1768241.3.peg.748"/>
<feature type="domain" description="Acyclic terpene utilisation N-terminal" evidence="2">
    <location>
        <begin position="5"/>
        <end position="450"/>
    </location>
</feature>
<dbReference type="AlphaFoldDB" id="A0A132C2Q7"/>
<organism evidence="4 5">
    <name type="scientific">Tritonibacter horizontis</name>
    <dbReference type="NCBI Taxonomy" id="1768241"/>
    <lineage>
        <taxon>Bacteria</taxon>
        <taxon>Pseudomonadati</taxon>
        <taxon>Pseudomonadota</taxon>
        <taxon>Alphaproteobacteria</taxon>
        <taxon>Rhodobacterales</taxon>
        <taxon>Paracoccaceae</taxon>
        <taxon>Tritonibacter</taxon>
    </lineage>
</organism>
<dbReference type="EMBL" id="LPUY01000017">
    <property type="protein sequence ID" value="KUP94407.1"/>
    <property type="molecule type" value="Genomic_DNA"/>
</dbReference>